<reference evidence="2" key="1">
    <citation type="submission" date="2021-06" db="EMBL/GenBank/DDBJ databases">
        <authorList>
            <person name="Hodson N. C."/>
            <person name="Mongue J. A."/>
            <person name="Jaron S. K."/>
        </authorList>
    </citation>
    <scope>NUCLEOTIDE SEQUENCE</scope>
</reference>
<keyword evidence="1" id="KW-1133">Transmembrane helix</keyword>
<gene>
    <name evidence="2" type="ORF">AFUS01_LOCUS31047</name>
</gene>
<accession>A0A8J2KVN6</accession>
<dbReference type="AlphaFoldDB" id="A0A8J2KVN6"/>
<proteinExistence type="predicted"/>
<keyword evidence="1" id="KW-0812">Transmembrane</keyword>
<evidence type="ECO:0000313" key="3">
    <source>
        <dbReference type="Proteomes" id="UP000708208"/>
    </source>
</evidence>
<comment type="caution">
    <text evidence="2">The sequence shown here is derived from an EMBL/GenBank/DDBJ whole genome shotgun (WGS) entry which is preliminary data.</text>
</comment>
<organism evidence="2 3">
    <name type="scientific">Allacma fusca</name>
    <dbReference type="NCBI Taxonomy" id="39272"/>
    <lineage>
        <taxon>Eukaryota</taxon>
        <taxon>Metazoa</taxon>
        <taxon>Ecdysozoa</taxon>
        <taxon>Arthropoda</taxon>
        <taxon>Hexapoda</taxon>
        <taxon>Collembola</taxon>
        <taxon>Symphypleona</taxon>
        <taxon>Sminthuridae</taxon>
        <taxon>Allacma</taxon>
    </lineage>
</organism>
<feature type="transmembrane region" description="Helical" evidence="1">
    <location>
        <begin position="7"/>
        <end position="29"/>
    </location>
</feature>
<feature type="transmembrane region" description="Helical" evidence="1">
    <location>
        <begin position="202"/>
        <end position="227"/>
    </location>
</feature>
<name>A0A8J2KVN6_9HEXA</name>
<feature type="transmembrane region" description="Helical" evidence="1">
    <location>
        <begin position="170"/>
        <end position="190"/>
    </location>
</feature>
<sequence length="241" mass="26704">MAKISIYFTGAASIVFALAAIISSVLVLGKSIQANDERRGFKDFDEVKGLFQDISGSWAKTIQDISANQGKETVKVIEKALWDDMGCARRYFGRQANNFDDTWWKGFSRTNRHGSNSEISVTGRFGLMVEWPKYAMVISSSGLLLGGYQLLVAFMGFCVAHSSSRCLGGIWILCNIVCLVGAVILVIASWDWQTYFPNDPYFFAFVLIWRNDLAAVVVLNIVSCLAIQRTGSDCKFSSQVV</sequence>
<dbReference type="Proteomes" id="UP000708208">
    <property type="component" value="Unassembled WGS sequence"/>
</dbReference>
<evidence type="ECO:0000256" key="1">
    <source>
        <dbReference type="SAM" id="Phobius"/>
    </source>
</evidence>
<dbReference type="EMBL" id="CAJVCH010486459">
    <property type="protein sequence ID" value="CAG7820667.1"/>
    <property type="molecule type" value="Genomic_DNA"/>
</dbReference>
<feature type="transmembrane region" description="Helical" evidence="1">
    <location>
        <begin position="134"/>
        <end position="158"/>
    </location>
</feature>
<keyword evidence="1" id="KW-0472">Membrane</keyword>
<evidence type="ECO:0000313" key="2">
    <source>
        <dbReference type="EMBL" id="CAG7820667.1"/>
    </source>
</evidence>
<protein>
    <submittedName>
        <fullName evidence="2">Uncharacterized protein</fullName>
    </submittedName>
</protein>
<keyword evidence="3" id="KW-1185">Reference proteome</keyword>